<comment type="caution">
    <text evidence="2">The sequence shown here is derived from an EMBL/GenBank/DDBJ whole genome shotgun (WGS) entry which is preliminary data.</text>
</comment>
<evidence type="ECO:0008006" key="4">
    <source>
        <dbReference type="Google" id="ProtNLM"/>
    </source>
</evidence>
<protein>
    <recommendedName>
        <fullName evidence="4">HNH nuclease domain-containing protein</fullName>
    </recommendedName>
</protein>
<evidence type="ECO:0000313" key="1">
    <source>
        <dbReference type="EMBL" id="RFN39819.1"/>
    </source>
</evidence>
<sequence>MKLPKENMDYSPTESWSDDFQPPAPLIPVYESEYRLDRAQILMEVLEEEVMIGSFQRKLDMRGEDLVAILMVAREKLENNGPLSRDDDSNFPKITSATEILVTIAQSCKHYMLHLDQDNLKDPRWQHAIPGPSEPEMSDKEFEECDLETFSKAIVHRYRFSTLEHLQPVRRSRSTVKAEEAKCWSRDKGTCVLTGKPLPQIFCFILFTWNDTVEHMNHTGDIRRGIFDLGVRLLDGPNPPCNARALGGSHKAWNMLCIDKDLRRYLKNGLCAFKWLTNDPAPNDPNNVKITLQFHWMPILELRYGRRMDINRRGARNDFRKLVKDIKNFDQGPQVTHKYGTVMDRYGKPLRSGHFIHITMPKQDAEQCRDAVKVHWACVVYAALCGAAGRPWLLSDEAQDQSTEWVS</sequence>
<gene>
    <name evidence="2" type="ORF">FIE12Z_11471</name>
    <name evidence="1" type="ORF">FIE12Z_13090</name>
</gene>
<organism evidence="2 3">
    <name type="scientific">Fusarium flagelliforme</name>
    <dbReference type="NCBI Taxonomy" id="2675880"/>
    <lineage>
        <taxon>Eukaryota</taxon>
        <taxon>Fungi</taxon>
        <taxon>Dikarya</taxon>
        <taxon>Ascomycota</taxon>
        <taxon>Pezizomycotina</taxon>
        <taxon>Sordariomycetes</taxon>
        <taxon>Hypocreomycetidae</taxon>
        <taxon>Hypocreales</taxon>
        <taxon>Nectriaceae</taxon>
        <taxon>Fusarium</taxon>
        <taxon>Fusarium incarnatum-equiseti species complex</taxon>
    </lineage>
</organism>
<accession>A0A395M8S1</accession>
<evidence type="ECO:0000313" key="2">
    <source>
        <dbReference type="EMBL" id="RFN44284.1"/>
    </source>
</evidence>
<dbReference type="EMBL" id="PXXK01000445">
    <property type="protein sequence ID" value="RFN44284.1"/>
    <property type="molecule type" value="Genomic_DNA"/>
</dbReference>
<dbReference type="Proteomes" id="UP000265631">
    <property type="component" value="Unassembled WGS sequence"/>
</dbReference>
<evidence type="ECO:0000313" key="3">
    <source>
        <dbReference type="Proteomes" id="UP000265631"/>
    </source>
</evidence>
<name>A0A395M8S1_9HYPO</name>
<reference evidence="2 3" key="1">
    <citation type="journal article" date="2018" name="PLoS Pathog.">
        <title>Evolution of structural diversity of trichothecenes, a family of toxins produced by plant pathogenic and entomopathogenic fungi.</title>
        <authorList>
            <person name="Proctor R.H."/>
            <person name="McCormick S.P."/>
            <person name="Kim H.S."/>
            <person name="Cardoza R.E."/>
            <person name="Stanley A.M."/>
            <person name="Lindo L."/>
            <person name="Kelly A."/>
            <person name="Brown D.W."/>
            <person name="Lee T."/>
            <person name="Vaughan M.M."/>
            <person name="Alexander N.J."/>
            <person name="Busman M."/>
            <person name="Gutierrez S."/>
        </authorList>
    </citation>
    <scope>NUCLEOTIDE SEQUENCE [LARGE SCALE GENOMIC DNA]</scope>
    <source>
        <strain evidence="2 3">NRRL 13405</strain>
    </source>
</reference>
<proteinExistence type="predicted"/>
<dbReference type="AlphaFoldDB" id="A0A395M8S1"/>
<dbReference type="EMBL" id="PXXK01001071">
    <property type="protein sequence ID" value="RFN39819.1"/>
    <property type="molecule type" value="Genomic_DNA"/>
</dbReference>
<keyword evidence="3" id="KW-1185">Reference proteome</keyword>